<organism evidence="1 2">
    <name type="scientific">Mycoplana ramosa</name>
    <name type="common">Mycoplana bullata</name>
    <dbReference type="NCBI Taxonomy" id="40837"/>
    <lineage>
        <taxon>Bacteria</taxon>
        <taxon>Pseudomonadati</taxon>
        <taxon>Pseudomonadota</taxon>
        <taxon>Alphaproteobacteria</taxon>
        <taxon>Hyphomicrobiales</taxon>
        <taxon>Rhizobiaceae</taxon>
        <taxon>Mycoplana</taxon>
    </lineage>
</organism>
<protein>
    <submittedName>
        <fullName evidence="1">Uncharacterized protein</fullName>
    </submittedName>
</protein>
<proteinExistence type="predicted"/>
<comment type="caution">
    <text evidence="1">The sequence shown here is derived from an EMBL/GenBank/DDBJ whole genome shotgun (WGS) entry which is preliminary data.</text>
</comment>
<accession>A0ABW3YWH2</accession>
<keyword evidence="2" id="KW-1185">Reference proteome</keyword>
<reference evidence="2" key="1">
    <citation type="journal article" date="2019" name="Int. J. Syst. Evol. Microbiol.">
        <title>The Global Catalogue of Microorganisms (GCM) 10K type strain sequencing project: providing services to taxonomists for standard genome sequencing and annotation.</title>
        <authorList>
            <consortium name="The Broad Institute Genomics Platform"/>
            <consortium name="The Broad Institute Genome Sequencing Center for Infectious Disease"/>
            <person name="Wu L."/>
            <person name="Ma J."/>
        </authorList>
    </citation>
    <scope>NUCLEOTIDE SEQUENCE [LARGE SCALE GENOMIC DNA]</scope>
    <source>
        <strain evidence="2">CCUG 55609</strain>
    </source>
</reference>
<sequence length="178" mass="19624">MGAELHFDASELELLGRAIARLPGEVKAKAFARAMSRMRTMARTRVVKRSSERTKVPVRMVQALTKAHLNAGGNTIEVVEKSGWIGLYKLGARQTSTGVTVKSRGSYKSAFIAKMASGHTAVMMRDGKSRLPIHELFGANPAHDVTNNPDEFLEVLAELIKDHLAPRVLHEIERLIAR</sequence>
<dbReference type="RefSeq" id="WP_374838459.1">
    <property type="nucleotide sequence ID" value="NZ_JBHEEW010000007.1"/>
</dbReference>
<name>A0ABW3YWH2_MYCRA</name>
<dbReference type="EMBL" id="JBHTNF010000005">
    <property type="protein sequence ID" value="MFD1328282.1"/>
    <property type="molecule type" value="Genomic_DNA"/>
</dbReference>
<gene>
    <name evidence="1" type="ORF">ACFQ33_10305</name>
</gene>
<dbReference type="Proteomes" id="UP001597173">
    <property type="component" value="Unassembled WGS sequence"/>
</dbReference>
<evidence type="ECO:0000313" key="2">
    <source>
        <dbReference type="Proteomes" id="UP001597173"/>
    </source>
</evidence>
<evidence type="ECO:0000313" key="1">
    <source>
        <dbReference type="EMBL" id="MFD1328282.1"/>
    </source>
</evidence>